<evidence type="ECO:0000313" key="1">
    <source>
        <dbReference type="EMBL" id="GME28762.1"/>
    </source>
</evidence>
<evidence type="ECO:0000313" key="2">
    <source>
        <dbReference type="Proteomes" id="UP001165186"/>
    </source>
</evidence>
<name>A0ACB5S7G6_9PEZI</name>
<comment type="caution">
    <text evidence="1">The sequence shown here is derived from an EMBL/GenBank/DDBJ whole genome shotgun (WGS) entry which is preliminary data.</text>
</comment>
<sequence>MGLFNLFSGSKPFTQEDIPPLTDKVILVTGGNNGLGKQSILDLARHSPAHIYLGARSAAKATAAIADIRTQLGASATTPITFLELDLASFASIKTAAKTLLAATPRLDLLLCNAGIMATPAGLTRDGYEVQFGTNHVGHALLAALLLPALRGAGGGDARVVVLSSGAHNWTHARGVDFGSLKGPAEEMSAVVRYGQSKLANALWAREWARRVPDVFVVAVHPGVVGTNLFQSLGERSWVVRNVAPVFFTSVEVGVRNQLWAACAEVGEGKGGPVSGEYYEPVGVPGKASKWARDDDLARRLWEWTEREIEGVKI</sequence>
<reference evidence="1" key="1">
    <citation type="submission" date="2024-09" db="EMBL/GenBank/DDBJ databases">
        <title>Draft Genome Sequences of Neofusicoccum parvum.</title>
        <authorList>
            <person name="Ashida A."/>
            <person name="Camagna M."/>
            <person name="Tanaka A."/>
            <person name="Takemoto D."/>
        </authorList>
    </citation>
    <scope>NUCLEOTIDE SEQUENCE</scope>
    <source>
        <strain evidence="1">PPO83</strain>
    </source>
</reference>
<proteinExistence type="predicted"/>
<dbReference type="Proteomes" id="UP001165186">
    <property type="component" value="Unassembled WGS sequence"/>
</dbReference>
<keyword evidence="2" id="KW-1185">Reference proteome</keyword>
<gene>
    <name evidence="1" type="primary">g6708</name>
    <name evidence="1" type="ORF">NpPPO83_00006708</name>
</gene>
<dbReference type="EMBL" id="BSXG01000052">
    <property type="protein sequence ID" value="GME28762.1"/>
    <property type="molecule type" value="Genomic_DNA"/>
</dbReference>
<organism evidence="1 2">
    <name type="scientific">Neofusicoccum parvum</name>
    <dbReference type="NCBI Taxonomy" id="310453"/>
    <lineage>
        <taxon>Eukaryota</taxon>
        <taxon>Fungi</taxon>
        <taxon>Dikarya</taxon>
        <taxon>Ascomycota</taxon>
        <taxon>Pezizomycotina</taxon>
        <taxon>Dothideomycetes</taxon>
        <taxon>Dothideomycetes incertae sedis</taxon>
        <taxon>Botryosphaeriales</taxon>
        <taxon>Botryosphaeriaceae</taxon>
        <taxon>Neofusicoccum</taxon>
    </lineage>
</organism>
<accession>A0ACB5S7G6</accession>
<protein>
    <submittedName>
        <fullName evidence="1">Short-chain dehydrogenase reductase protein</fullName>
    </submittedName>
</protein>